<dbReference type="VEuPathDB" id="FungiDB:PHYBLDRAFT_159182"/>
<evidence type="ECO:0000313" key="1">
    <source>
        <dbReference type="EMBL" id="OAD72609.1"/>
    </source>
</evidence>
<dbReference type="EMBL" id="KV440983">
    <property type="protein sequence ID" value="OAD72613.1"/>
    <property type="molecule type" value="Genomic_DNA"/>
</dbReference>
<organism evidence="2 3">
    <name type="scientific">Phycomyces blakesleeanus (strain ATCC 8743b / DSM 1359 / FGSC 10004 / NBRC 33097 / NRRL 1555)</name>
    <dbReference type="NCBI Taxonomy" id="763407"/>
    <lineage>
        <taxon>Eukaryota</taxon>
        <taxon>Fungi</taxon>
        <taxon>Fungi incertae sedis</taxon>
        <taxon>Mucoromycota</taxon>
        <taxon>Mucoromycotina</taxon>
        <taxon>Mucoromycetes</taxon>
        <taxon>Mucorales</taxon>
        <taxon>Phycomycetaceae</taxon>
        <taxon>Phycomyces</taxon>
    </lineage>
</organism>
<keyword evidence="3" id="KW-1185">Reference proteome</keyword>
<dbReference type="AlphaFoldDB" id="A0A162U619"/>
<dbReference type="VEuPathDB" id="FungiDB:PHYBLDRAFT_159183"/>
<sequence>MIRHAISGYRNKEFILRRVTFINNIFSDDGLGNLMYCAIERSTVLHGILTRNTDKSC</sequence>
<evidence type="ECO:0000313" key="2">
    <source>
        <dbReference type="EMBL" id="OAD72613.1"/>
    </source>
</evidence>
<proteinExistence type="predicted"/>
<reference evidence="3" key="2">
    <citation type="submission" date="2015-06" db="EMBL/GenBank/DDBJ databases">
        <title>Expansion of signal transduction pathways in fungi by whole-genome duplication.</title>
        <authorList>
            <consortium name="DOE Joint Genome Institute"/>
            <person name="Corrochano L.M."/>
            <person name="Kuo A."/>
            <person name="Marcet-Houben M."/>
            <person name="Polaino S."/>
            <person name="Salamov A."/>
            <person name="Villalobos J.M."/>
            <person name="Alvarez M.I."/>
            <person name="Avalos J."/>
            <person name="Benito E.P."/>
            <person name="Benoit I."/>
            <person name="Burger G."/>
            <person name="Camino L.P."/>
            <person name="Canovas D."/>
            <person name="Cerda-Olmedo E."/>
            <person name="Cheng J.-F."/>
            <person name="Dominguez A."/>
            <person name="Elias M."/>
            <person name="Eslava A.P."/>
            <person name="Glaser F."/>
            <person name="Grimwood J."/>
            <person name="Gutierrez G."/>
            <person name="Heitman J."/>
            <person name="Henrissat B."/>
            <person name="Iturriaga E.A."/>
            <person name="Lang B.F."/>
            <person name="Lavin J.L."/>
            <person name="Lee S."/>
            <person name="Li W."/>
            <person name="Lindquist E."/>
            <person name="Lopez-Garcia S."/>
            <person name="Luque E.M."/>
            <person name="Marcos A.T."/>
            <person name="Martin J."/>
            <person name="McCluskey K."/>
            <person name="Medina H.R."/>
            <person name="Miralles-Duran A."/>
            <person name="Miyazaki A."/>
            <person name="Munoz-Torres E."/>
            <person name="Oguiza J.A."/>
            <person name="Ohm R."/>
            <person name="Olmedo M."/>
            <person name="Orejas M."/>
            <person name="Ortiz-Castellanos L."/>
            <person name="Pisabarro A.G."/>
            <person name="Rodriguez-Romero J."/>
            <person name="Ruiz-Herrera J."/>
            <person name="Ruiz-Vazquez R."/>
            <person name="Sanz C."/>
            <person name="Schackwitz W."/>
            <person name="Schmutz J."/>
            <person name="Shahriari M."/>
            <person name="Shelest E."/>
            <person name="Silva-Franco F."/>
            <person name="Soanes D."/>
            <person name="Syed K."/>
            <person name="Tagua V.G."/>
            <person name="Talbot N.J."/>
            <person name="Thon M."/>
            <person name="De vries R.P."/>
            <person name="Wiebenga A."/>
            <person name="Yadav J.S."/>
            <person name="Braun E.L."/>
            <person name="Baker S."/>
            <person name="Garre V."/>
            <person name="Horwitz B."/>
            <person name="Torres-Martinez S."/>
            <person name="Idnurm A."/>
            <person name="Herrera-Estrella A."/>
            <person name="Gabaldon T."/>
            <person name="Grigoriev I.V."/>
        </authorList>
    </citation>
    <scope>NUCLEOTIDE SEQUENCE [LARGE SCALE GENOMIC DNA]</scope>
    <source>
        <strain evidence="3">NRRL 1555(-)</strain>
    </source>
</reference>
<dbReference type="GeneID" id="28994841"/>
<dbReference type="RefSeq" id="XP_018290649.1">
    <property type="nucleotide sequence ID" value="XM_018433935.1"/>
</dbReference>
<evidence type="ECO:0000313" key="3">
    <source>
        <dbReference type="Proteomes" id="UP000077315"/>
    </source>
</evidence>
<protein>
    <submittedName>
        <fullName evidence="2">Uncharacterized protein</fullName>
    </submittedName>
</protein>
<dbReference type="RefSeq" id="XP_018290653.1">
    <property type="nucleotide sequence ID" value="XM_018433936.1"/>
</dbReference>
<name>A0A162U619_PHYB8</name>
<dbReference type="GeneID" id="28994842"/>
<accession>A0A162U619</accession>
<dbReference type="Proteomes" id="UP000077315">
    <property type="component" value="Unassembled WGS sequence"/>
</dbReference>
<gene>
    <name evidence="1" type="ORF">PHYBLDRAFT_159182</name>
    <name evidence="2" type="ORF">PHYBLDRAFT_159183</name>
</gene>
<dbReference type="EMBL" id="KV440983">
    <property type="protein sequence ID" value="OAD72609.1"/>
    <property type="molecule type" value="Genomic_DNA"/>
</dbReference>
<reference evidence="2" key="1">
    <citation type="submission" date="2015-06" db="EMBL/GenBank/DDBJ databases">
        <title>Expansion of signal transduction pathways in fungi by whole-genome duplication.</title>
        <authorList>
            <consortium name="DOE Joint Genome Institute"/>
            <person name="Corrochano L.M."/>
            <person name="Kuo A."/>
            <person name="Marcet-Houben M."/>
            <person name="Polaino S."/>
            <person name="Salamov A."/>
            <person name="Villalobos J.M."/>
            <person name="Alvarez M.I."/>
            <person name="Avalos J."/>
            <person name="Benito E.P."/>
            <person name="Benoit I."/>
            <person name="Burger G."/>
            <person name="Camino L.P."/>
            <person name="Canovas D."/>
            <person name="Cerda-Olmedo E."/>
            <person name="Cheng J.-F."/>
            <person name="Dominguez A."/>
            <person name="Elias M."/>
            <person name="Eslava A.P."/>
            <person name="Glaser F."/>
            <person name="Grimwood J."/>
            <person name="Gutierrez G."/>
            <person name="Heitman J."/>
            <person name="Henrissat B."/>
            <person name="Iturriaga E.A."/>
            <person name="Lang B.F."/>
            <person name="Lavin J.L."/>
            <person name="Lee S."/>
            <person name="Li W."/>
            <person name="Lindquist E."/>
            <person name="Lopez-Garcia S."/>
            <person name="Luque E.M."/>
            <person name="Marcos A.T."/>
            <person name="Martin J."/>
            <person name="Mccluskey K."/>
            <person name="Medina H.R."/>
            <person name="Miralles-Duran A."/>
            <person name="Miyazaki A."/>
            <person name="Munoz-Torres E."/>
            <person name="Oguiza J.A."/>
            <person name="Ohm R."/>
            <person name="Olmedo M."/>
            <person name="Orejas M."/>
            <person name="Ortiz-Castellanos L."/>
            <person name="Pisabarro A.G."/>
            <person name="Rodriguez-Romero J."/>
            <person name="Ruiz-Herrera J."/>
            <person name="Ruiz-Vazquez R."/>
            <person name="Sanz C."/>
            <person name="Schackwitz W."/>
            <person name="Schmutz J."/>
            <person name="Shahriari M."/>
            <person name="Shelest E."/>
            <person name="Silva-Franco F."/>
            <person name="Soanes D."/>
            <person name="Syed K."/>
            <person name="Tagua V.G."/>
            <person name="Talbot N.J."/>
            <person name="Thon M."/>
            <person name="De Vries R.P."/>
            <person name="Wiebenga A."/>
            <person name="Yadav J.S."/>
            <person name="Braun E.L."/>
            <person name="Baker S."/>
            <person name="Garre V."/>
            <person name="Horwitz B."/>
            <person name="Torres-Martinez S."/>
            <person name="Idnurm A."/>
            <person name="Herrera-Estrella A."/>
            <person name="Gabaldon T."/>
            <person name="Grigoriev I.V."/>
        </authorList>
    </citation>
    <scope>NUCLEOTIDE SEQUENCE [LARGE SCALE GENOMIC DNA]</scope>
    <source>
        <strain evidence="2">NRRL 1555</strain>
    </source>
</reference>